<protein>
    <submittedName>
        <fullName evidence="1">Uncharacterized protein</fullName>
    </submittedName>
</protein>
<accession>A0AAU7C5Y8</accession>
<dbReference type="AlphaFoldDB" id="A0AAU7C5Y8"/>
<reference evidence="1" key="1">
    <citation type="submission" date="2024-05" db="EMBL/GenBank/DDBJ databases">
        <title>Planctomycetes of the genus Singulisphaera possess chitinolytic capabilities.</title>
        <authorList>
            <person name="Ivanova A."/>
        </authorList>
    </citation>
    <scope>NUCLEOTIDE SEQUENCE</scope>
    <source>
        <strain evidence="1">Ch08T</strain>
    </source>
</reference>
<dbReference type="EMBL" id="CP155447">
    <property type="protein sequence ID" value="XBH00787.1"/>
    <property type="molecule type" value="Genomic_DNA"/>
</dbReference>
<proteinExistence type="predicted"/>
<dbReference type="RefSeq" id="WP_406693461.1">
    <property type="nucleotide sequence ID" value="NZ_CP155447.1"/>
</dbReference>
<organism evidence="1">
    <name type="scientific">Singulisphaera sp. Ch08</name>
    <dbReference type="NCBI Taxonomy" id="3120278"/>
    <lineage>
        <taxon>Bacteria</taxon>
        <taxon>Pseudomonadati</taxon>
        <taxon>Planctomycetota</taxon>
        <taxon>Planctomycetia</taxon>
        <taxon>Isosphaerales</taxon>
        <taxon>Isosphaeraceae</taxon>
        <taxon>Singulisphaera</taxon>
    </lineage>
</organism>
<evidence type="ECO:0000313" key="1">
    <source>
        <dbReference type="EMBL" id="XBH00787.1"/>
    </source>
</evidence>
<gene>
    <name evidence="1" type="ORF">V5E97_20755</name>
</gene>
<sequence>MGWNSTGSLNRYLGRLDEQFAFEVERHLLLGVENGKAQGTETIRAETIDYCLHAVRVGPDRLRQKVAMHLNWANQEA</sequence>
<name>A0AAU7C5Y8_9BACT</name>